<dbReference type="PATRIC" id="fig|1203610.3.peg.513"/>
<dbReference type="InterPro" id="IPR050194">
    <property type="entry name" value="Glycosyltransferase_grp1"/>
</dbReference>
<reference evidence="3 4" key="1">
    <citation type="submission" date="2013-04" db="EMBL/GenBank/DDBJ databases">
        <title>The Genome Sequence of Parabacteroides gordonii DSM 23371.</title>
        <authorList>
            <consortium name="The Broad Institute Genomics Platform"/>
            <person name="Earl A."/>
            <person name="Ward D."/>
            <person name="Feldgarden M."/>
            <person name="Gevers D."/>
            <person name="Martens E."/>
            <person name="Sakamoto M."/>
            <person name="Benno Y."/>
            <person name="Suzuki N."/>
            <person name="Matsunaga N."/>
            <person name="Koshihara K."/>
            <person name="Seki M."/>
            <person name="Komiya H."/>
            <person name="Walker B."/>
            <person name="Young S."/>
            <person name="Zeng Q."/>
            <person name="Gargeya S."/>
            <person name="Fitzgerald M."/>
            <person name="Haas B."/>
            <person name="Abouelleil A."/>
            <person name="Allen A.W."/>
            <person name="Alvarado L."/>
            <person name="Arachchi H.M."/>
            <person name="Berlin A.M."/>
            <person name="Chapman S.B."/>
            <person name="Gainer-Dewar J."/>
            <person name="Goldberg J."/>
            <person name="Griggs A."/>
            <person name="Gujja S."/>
            <person name="Hansen M."/>
            <person name="Howarth C."/>
            <person name="Imamovic A."/>
            <person name="Ireland A."/>
            <person name="Larimer J."/>
            <person name="McCowan C."/>
            <person name="Murphy C."/>
            <person name="Pearson M."/>
            <person name="Poon T.W."/>
            <person name="Priest M."/>
            <person name="Roberts A."/>
            <person name="Saif S."/>
            <person name="Shea T."/>
            <person name="Sisk P."/>
            <person name="Sykes S."/>
            <person name="Wortman J."/>
            <person name="Nusbaum C."/>
            <person name="Birren B."/>
        </authorList>
    </citation>
    <scope>NUCLEOTIDE SEQUENCE [LARGE SCALE GENOMIC DNA]</scope>
    <source>
        <strain evidence="3 4">MS-1</strain>
    </source>
</reference>
<dbReference type="Pfam" id="PF00534">
    <property type="entry name" value="Glycos_transf_1"/>
    <property type="match status" value="1"/>
</dbReference>
<feature type="domain" description="Glycosyl transferase family 1" evidence="1">
    <location>
        <begin position="187"/>
        <end position="335"/>
    </location>
</feature>
<dbReference type="GO" id="GO:0016757">
    <property type="term" value="F:glycosyltransferase activity"/>
    <property type="evidence" value="ECO:0007669"/>
    <property type="project" value="InterPro"/>
</dbReference>
<keyword evidence="4" id="KW-1185">Reference proteome</keyword>
<evidence type="ECO:0000313" key="4">
    <source>
        <dbReference type="Proteomes" id="UP000033035"/>
    </source>
</evidence>
<feature type="domain" description="Glycosyltransferase subfamily 4-like N-terminal" evidence="2">
    <location>
        <begin position="18"/>
        <end position="175"/>
    </location>
</feature>
<dbReference type="Gene3D" id="3.40.50.2000">
    <property type="entry name" value="Glycogen Phosphorylase B"/>
    <property type="match status" value="2"/>
</dbReference>
<dbReference type="Pfam" id="PF13439">
    <property type="entry name" value="Glyco_transf_4"/>
    <property type="match status" value="1"/>
</dbReference>
<evidence type="ECO:0000259" key="1">
    <source>
        <dbReference type="Pfam" id="PF00534"/>
    </source>
</evidence>
<dbReference type="AlphaFoldDB" id="A0A0F5JTA8"/>
<dbReference type="Proteomes" id="UP000033035">
    <property type="component" value="Unassembled WGS sequence"/>
</dbReference>
<dbReference type="SUPFAM" id="SSF53756">
    <property type="entry name" value="UDP-Glycosyltransferase/glycogen phosphorylase"/>
    <property type="match status" value="1"/>
</dbReference>
<evidence type="ECO:0000313" key="3">
    <source>
        <dbReference type="EMBL" id="KKB60612.1"/>
    </source>
</evidence>
<evidence type="ECO:0008006" key="5">
    <source>
        <dbReference type="Google" id="ProtNLM"/>
    </source>
</evidence>
<evidence type="ECO:0000259" key="2">
    <source>
        <dbReference type="Pfam" id="PF13439"/>
    </source>
</evidence>
<dbReference type="CDD" id="cd03811">
    <property type="entry name" value="GT4_GT28_WabH-like"/>
    <property type="match status" value="1"/>
</dbReference>
<gene>
    <name evidence="3" type="ORF">HMPREF1536_00493</name>
</gene>
<organism evidence="3 4">
    <name type="scientific">Parabacteroides gordonii MS-1 = DSM 23371</name>
    <dbReference type="NCBI Taxonomy" id="1203610"/>
    <lineage>
        <taxon>Bacteria</taxon>
        <taxon>Pseudomonadati</taxon>
        <taxon>Bacteroidota</taxon>
        <taxon>Bacteroidia</taxon>
        <taxon>Bacteroidales</taxon>
        <taxon>Tannerellaceae</taxon>
        <taxon>Parabacteroides</taxon>
    </lineage>
</organism>
<comment type="caution">
    <text evidence="3">The sequence shown here is derived from an EMBL/GenBank/DDBJ whole genome shotgun (WGS) entry which is preliminary data.</text>
</comment>
<accession>A0A0F5JTA8</accession>
<dbReference type="InterPro" id="IPR001296">
    <property type="entry name" value="Glyco_trans_1"/>
</dbReference>
<dbReference type="EMBL" id="AQHW01000002">
    <property type="protein sequence ID" value="KKB60612.1"/>
    <property type="molecule type" value="Genomic_DNA"/>
</dbReference>
<dbReference type="HOGENOM" id="CLU_009583_0_1_10"/>
<dbReference type="RefSeq" id="WP_028728557.1">
    <property type="nucleotide sequence ID" value="NZ_AUAE01000032.1"/>
</dbReference>
<dbReference type="STRING" id="1203610.HMPREF1536_00493"/>
<dbReference type="InterPro" id="IPR028098">
    <property type="entry name" value="Glyco_trans_4-like_N"/>
</dbReference>
<proteinExistence type="predicted"/>
<dbReference type="PANTHER" id="PTHR45947">
    <property type="entry name" value="SULFOQUINOVOSYL TRANSFERASE SQD2"/>
    <property type="match status" value="1"/>
</dbReference>
<sequence length="375" mass="43371">MNSTIRICFIVSSLCNEGPVNVMYNIIQYMDFSKFEVSIITLIPEKENTRINDFRKLPIAIYQITDEHAVGIRKMFNTLKAMVIKIDPHIIHTHCPRSLYLSYFLPKKYKCAYTIHIYPGLQQEILYGKLKGCIVNMLNHYFTHRVDLPIACADSISELYKKNKHREIMSIPNGCSLPVWENNNEQKKVIRNNLGLKDNIKYFIFIGRFSFEKNPQILVEAFHQLKDPEIGLIMLGNGPLWEDLRKYENENIVFPGFKTNVYDYLIASDYYISASDVEGLANTLLESMTIGLPLLLSDIPSHNEILSKMNQTVGFIFDNKNPEDLKIKINKIIQSVDINSASSEIKCIFEKLYTAKKMSQSYQTAYSRLYLKKSN</sequence>
<dbReference type="PANTHER" id="PTHR45947:SF3">
    <property type="entry name" value="SULFOQUINOVOSYL TRANSFERASE SQD2"/>
    <property type="match status" value="1"/>
</dbReference>
<protein>
    <recommendedName>
        <fullName evidence="5">Glycosyl transferase family 1 domain-containing protein</fullName>
    </recommendedName>
</protein>
<name>A0A0F5JTA8_9BACT</name>